<dbReference type="Proteomes" id="UP000028073">
    <property type="component" value="Unassembled WGS sequence"/>
</dbReference>
<organism evidence="2 3">
    <name type="scientific">Endozoicomonas numazuensis</name>
    <dbReference type="NCBI Taxonomy" id="1137799"/>
    <lineage>
        <taxon>Bacteria</taxon>
        <taxon>Pseudomonadati</taxon>
        <taxon>Pseudomonadota</taxon>
        <taxon>Gammaproteobacteria</taxon>
        <taxon>Oceanospirillales</taxon>
        <taxon>Endozoicomonadaceae</taxon>
        <taxon>Endozoicomonas</taxon>
    </lineage>
</organism>
<gene>
    <name evidence="2" type="ORF">GZ78_22325</name>
</gene>
<evidence type="ECO:0000256" key="1">
    <source>
        <dbReference type="SAM" id="SignalP"/>
    </source>
</evidence>
<protein>
    <recommendedName>
        <fullName evidence="4">DUF3604 domain-containing protein</fullName>
    </recommendedName>
</protein>
<keyword evidence="1" id="KW-0732">Signal</keyword>
<accession>A0A081NDP9</accession>
<comment type="caution">
    <text evidence="2">The sequence shown here is derived from an EMBL/GenBank/DDBJ whole genome shotgun (WGS) entry which is preliminary data.</text>
</comment>
<dbReference type="STRING" id="1137799.GZ78_22325"/>
<dbReference type="eggNOG" id="ENOG502Z7WD">
    <property type="taxonomic scope" value="Bacteria"/>
</dbReference>
<dbReference type="EMBL" id="JOKH01000005">
    <property type="protein sequence ID" value="KEQ16572.1"/>
    <property type="molecule type" value="Genomic_DNA"/>
</dbReference>
<dbReference type="Pfam" id="PF12228">
    <property type="entry name" value="DUF3604"/>
    <property type="match status" value="1"/>
</dbReference>
<reference evidence="2 3" key="1">
    <citation type="submission" date="2014-06" db="EMBL/GenBank/DDBJ databases">
        <title>Whole Genome Sequences of Three Symbiotic Endozoicomonas Bacteria.</title>
        <authorList>
            <person name="Neave M.J."/>
            <person name="Apprill A."/>
            <person name="Voolstra C.R."/>
        </authorList>
    </citation>
    <scope>NUCLEOTIDE SEQUENCE [LARGE SCALE GENOMIC DNA]</scope>
    <source>
        <strain evidence="2 3">DSM 25634</strain>
    </source>
</reference>
<feature type="chain" id="PRO_5001760730" description="DUF3604 domain-containing protein" evidence="1">
    <location>
        <begin position="24"/>
        <end position="629"/>
    </location>
</feature>
<evidence type="ECO:0000313" key="2">
    <source>
        <dbReference type="EMBL" id="KEQ16572.1"/>
    </source>
</evidence>
<dbReference type="Gene3D" id="3.20.20.140">
    <property type="entry name" value="Metal-dependent hydrolases"/>
    <property type="match status" value="1"/>
</dbReference>
<keyword evidence="3" id="KW-1185">Reference proteome</keyword>
<evidence type="ECO:0008006" key="4">
    <source>
        <dbReference type="Google" id="ProtNLM"/>
    </source>
</evidence>
<evidence type="ECO:0000313" key="3">
    <source>
        <dbReference type="Proteomes" id="UP000028073"/>
    </source>
</evidence>
<dbReference type="InterPro" id="IPR022028">
    <property type="entry name" value="DUF3604"/>
</dbReference>
<dbReference type="AlphaFoldDB" id="A0A081NDP9"/>
<sequence length="629" mass="69685">MSFKYVRSLLAVILCMTASTAFSNRSVVCEDYNPLRTAFFGDTHIHSRYSLDASTQDTRTTPEQAYEFARGKKLGVQPWDENGKALRYLQLSRPLDFAMVSDHAELLGEVSVCNNPDSELYSSWQCWMLRDFPRGGYFLFNLVGMSEGKRLGFCGENGELCRKAAIGPWQQIQAAAESANDRCQFTSFIGYEWTGAPDSQNIHRNVIFKNSQVPELPVSYIDGPSAEQLFQSLEEECRSNESGCDALTIPHNSNLSNGLMFPTVIKDGTPITSEDAKLRASYEKLVEVMQHKGSSECYFSQDAPLGNADELCNFEQLPYNQFSGRTFSFMKEAPKSNGGFLRQVLVEGLQQEKKLGENPFKFGMIASTDTHLGAPGATDEDNFIGHGGAGSPNKDKVKAGLPDALEFNPGGLAVLWAEENTRESLFAAMQRREAYGTSGPRISVRFFGGHDYPENLCKSHDFIKEGYTRGVPMGGDLTISEKAPSFAISALKDPGTKNSPGTSLQRVQVIKGWIDNKGQSREKVFEVAGNPDNGASVDLNTCERKGEGYASLCTVWQDPEFNPEQSAFYYTRVIENPSCRWSQYICSASKVDCSKPETIDEGLEGCCSPDHQPIIQERAWSSPIWYTPS</sequence>
<proteinExistence type="predicted"/>
<name>A0A081NDP9_9GAMM</name>
<feature type="signal peptide" evidence="1">
    <location>
        <begin position="1"/>
        <end position="23"/>
    </location>
</feature>